<dbReference type="Pfam" id="PF13470">
    <property type="entry name" value="PIN_3"/>
    <property type="match status" value="1"/>
</dbReference>
<dbReference type="EMBL" id="JAHSPG010000016">
    <property type="protein sequence ID" value="MBV4359971.1"/>
    <property type="molecule type" value="Genomic_DNA"/>
</dbReference>
<reference evidence="3" key="1">
    <citation type="submission" date="2021-06" db="EMBL/GenBank/DDBJ databases">
        <authorList>
            <person name="Huq M.A."/>
        </authorList>
    </citation>
    <scope>NUCLEOTIDE SEQUENCE</scope>
    <source>
        <strain evidence="3">MAH-26</strain>
    </source>
</reference>
<evidence type="ECO:0000259" key="2">
    <source>
        <dbReference type="Pfam" id="PF26343"/>
    </source>
</evidence>
<dbReference type="Proteomes" id="UP000812270">
    <property type="component" value="Unassembled WGS sequence"/>
</dbReference>
<dbReference type="Pfam" id="PF26343">
    <property type="entry name" value="VapC50_C"/>
    <property type="match status" value="1"/>
</dbReference>
<sequence>MDRKILDEWLNNLLQKRKDLADTKLKRTRMLMNAAFENANVIGHEKFIDSIWLPDENDRHVLAAAIQGNATFIITNNLKDFPKSKLEEHNIEAISPDVFILRLIEADKQAVLEAFDKLIESLKDPPRTKIQMLDTLEKCGLKKSVGLLR</sequence>
<evidence type="ECO:0000313" key="3">
    <source>
        <dbReference type="EMBL" id="MBV4359971.1"/>
    </source>
</evidence>
<evidence type="ECO:0000313" key="4">
    <source>
        <dbReference type="Proteomes" id="UP000812270"/>
    </source>
</evidence>
<dbReference type="InterPro" id="IPR002716">
    <property type="entry name" value="PIN_dom"/>
</dbReference>
<accession>A0A9E2W9F1</accession>
<gene>
    <name evidence="3" type="ORF">KTO63_22590</name>
</gene>
<comment type="caution">
    <text evidence="3">The sequence shown here is derived from an EMBL/GenBank/DDBJ whole genome shotgun (WGS) entry which is preliminary data.</text>
</comment>
<feature type="domain" description="VapC50 C-terminal" evidence="2">
    <location>
        <begin position="96"/>
        <end position="149"/>
    </location>
</feature>
<feature type="domain" description="PIN" evidence="1">
    <location>
        <begin position="3"/>
        <end position="78"/>
    </location>
</feature>
<proteinExistence type="predicted"/>
<dbReference type="InterPro" id="IPR058652">
    <property type="entry name" value="VapC50_C"/>
</dbReference>
<keyword evidence="4" id="KW-1185">Reference proteome</keyword>
<name>A0A9E2W9F1_9BACT</name>
<organism evidence="3 4">
    <name type="scientific">Pinibacter aurantiacus</name>
    <dbReference type="NCBI Taxonomy" id="2851599"/>
    <lineage>
        <taxon>Bacteria</taxon>
        <taxon>Pseudomonadati</taxon>
        <taxon>Bacteroidota</taxon>
        <taxon>Chitinophagia</taxon>
        <taxon>Chitinophagales</taxon>
        <taxon>Chitinophagaceae</taxon>
        <taxon>Pinibacter</taxon>
    </lineage>
</organism>
<dbReference type="AlphaFoldDB" id="A0A9E2W9F1"/>
<protein>
    <submittedName>
        <fullName evidence="3">PIN domain-containing protein</fullName>
    </submittedName>
</protein>
<evidence type="ECO:0000259" key="1">
    <source>
        <dbReference type="Pfam" id="PF13470"/>
    </source>
</evidence>